<evidence type="ECO:0000256" key="2">
    <source>
        <dbReference type="ARBA" id="ARBA00009021"/>
    </source>
</evidence>
<evidence type="ECO:0000256" key="6">
    <source>
        <dbReference type="ARBA" id="ARBA00022728"/>
    </source>
</evidence>
<dbReference type="EMBL" id="KQ086022">
    <property type="protein sequence ID" value="KLO10583.1"/>
    <property type="molecule type" value="Genomic_DNA"/>
</dbReference>
<dbReference type="GO" id="GO:0005737">
    <property type="term" value="C:cytoplasm"/>
    <property type="evidence" value="ECO:0007669"/>
    <property type="project" value="UniProtKB-SubCell"/>
</dbReference>
<evidence type="ECO:0000313" key="10">
    <source>
        <dbReference type="EMBL" id="KLO10583.1"/>
    </source>
</evidence>
<comment type="similarity">
    <text evidence="2">Belongs to the CRIPT family.</text>
</comment>
<keyword evidence="7" id="KW-0508">mRNA splicing</keyword>
<reference evidence="10 11" key="1">
    <citation type="submission" date="2015-04" db="EMBL/GenBank/DDBJ databases">
        <title>Complete genome sequence of Schizopora paradoxa KUC8140, a cosmopolitan wood degrader in East Asia.</title>
        <authorList>
            <consortium name="DOE Joint Genome Institute"/>
            <person name="Min B."/>
            <person name="Park H."/>
            <person name="Jang Y."/>
            <person name="Kim J.-J."/>
            <person name="Kim K.H."/>
            <person name="Pangilinan J."/>
            <person name="Lipzen A."/>
            <person name="Riley R."/>
            <person name="Grigoriev I.V."/>
            <person name="Spatafora J.W."/>
            <person name="Choi I.-G."/>
        </authorList>
    </citation>
    <scope>NUCLEOTIDE SEQUENCE [LARGE SCALE GENOMIC DNA]</scope>
    <source>
        <strain evidence="10 11">KUC8140</strain>
    </source>
</reference>
<dbReference type="Pfam" id="PF10235">
    <property type="entry name" value="Cript"/>
    <property type="match status" value="1"/>
</dbReference>
<evidence type="ECO:0000256" key="8">
    <source>
        <dbReference type="ARBA" id="ARBA00032518"/>
    </source>
</evidence>
<dbReference type="GO" id="GO:0006397">
    <property type="term" value="P:mRNA processing"/>
    <property type="evidence" value="ECO:0007669"/>
    <property type="project" value="UniProtKB-KW"/>
</dbReference>
<keyword evidence="6" id="KW-0747">Spliceosome</keyword>
<accession>A0A0H2RM99</accession>
<dbReference type="AlphaFoldDB" id="A0A0H2RM99"/>
<dbReference type="InterPro" id="IPR019367">
    <property type="entry name" value="PDZ-binding_CRIPT"/>
</dbReference>
<dbReference type="STRING" id="27342.A0A0H2RM99"/>
<dbReference type="GO" id="GO:0008380">
    <property type="term" value="P:RNA splicing"/>
    <property type="evidence" value="ECO:0007669"/>
    <property type="project" value="UniProtKB-KW"/>
</dbReference>
<feature type="compositionally biased region" description="Basic and acidic residues" evidence="9">
    <location>
        <begin position="1"/>
        <end position="10"/>
    </location>
</feature>
<evidence type="ECO:0000256" key="4">
    <source>
        <dbReference type="ARBA" id="ARBA00022490"/>
    </source>
</evidence>
<sequence>MVCKKCESKTSKLAAPDPFASSSSAIKSGSRKVGDNKLLRKGGGGKANPYERRSCKKCKSQTSQNGAKYCHNCAFKSGLCSICGHKILDTSGYSMSTK</sequence>
<dbReference type="PANTHER" id="PTHR11805:SF1">
    <property type="entry name" value="CYSTEINE-RICH PDZ-BINDING PROTEIN"/>
    <property type="match status" value="1"/>
</dbReference>
<dbReference type="PANTHER" id="PTHR11805">
    <property type="entry name" value="CYSTEINE-RICH PDZ-BINDING PROTEIN"/>
    <property type="match status" value="1"/>
</dbReference>
<keyword evidence="4" id="KW-0963">Cytoplasm</keyword>
<evidence type="ECO:0000256" key="3">
    <source>
        <dbReference type="ARBA" id="ARBA00018615"/>
    </source>
</evidence>
<gene>
    <name evidence="10" type="ORF">SCHPADRAFT_922011</name>
</gene>
<dbReference type="GO" id="GO:0031122">
    <property type="term" value="P:cytoplasmic microtubule organization"/>
    <property type="evidence" value="ECO:0007669"/>
    <property type="project" value="TreeGrafter"/>
</dbReference>
<dbReference type="OrthoDB" id="147332at2759"/>
<evidence type="ECO:0000256" key="7">
    <source>
        <dbReference type="ARBA" id="ARBA00023187"/>
    </source>
</evidence>
<protein>
    <recommendedName>
        <fullName evidence="3">Cysteine-rich PDZ-binding protein</fullName>
    </recommendedName>
    <alternativeName>
        <fullName evidence="8">Cysteine-rich interactor of PDZ three</fullName>
    </alternativeName>
</protein>
<comment type="subcellular location">
    <subcellularLocation>
        <location evidence="1">Cytoplasm</location>
    </subcellularLocation>
</comment>
<name>A0A0H2RM99_9AGAM</name>
<evidence type="ECO:0000256" key="1">
    <source>
        <dbReference type="ARBA" id="ARBA00004496"/>
    </source>
</evidence>
<dbReference type="InParanoid" id="A0A0H2RM99"/>
<evidence type="ECO:0000313" key="11">
    <source>
        <dbReference type="Proteomes" id="UP000053477"/>
    </source>
</evidence>
<keyword evidence="5" id="KW-0507">mRNA processing</keyword>
<dbReference type="Proteomes" id="UP000053477">
    <property type="component" value="Unassembled WGS sequence"/>
</dbReference>
<dbReference type="GO" id="GO:0005681">
    <property type="term" value="C:spliceosomal complex"/>
    <property type="evidence" value="ECO:0007669"/>
    <property type="project" value="UniProtKB-KW"/>
</dbReference>
<dbReference type="GO" id="GO:0008017">
    <property type="term" value="F:microtubule binding"/>
    <property type="evidence" value="ECO:0007669"/>
    <property type="project" value="TreeGrafter"/>
</dbReference>
<keyword evidence="11" id="KW-1185">Reference proteome</keyword>
<organism evidence="10 11">
    <name type="scientific">Schizopora paradoxa</name>
    <dbReference type="NCBI Taxonomy" id="27342"/>
    <lineage>
        <taxon>Eukaryota</taxon>
        <taxon>Fungi</taxon>
        <taxon>Dikarya</taxon>
        <taxon>Basidiomycota</taxon>
        <taxon>Agaricomycotina</taxon>
        <taxon>Agaricomycetes</taxon>
        <taxon>Hymenochaetales</taxon>
        <taxon>Schizoporaceae</taxon>
        <taxon>Schizopora</taxon>
    </lineage>
</organism>
<proteinExistence type="inferred from homology"/>
<feature type="region of interest" description="Disordered" evidence="9">
    <location>
        <begin position="1"/>
        <end position="52"/>
    </location>
</feature>
<evidence type="ECO:0000256" key="5">
    <source>
        <dbReference type="ARBA" id="ARBA00022664"/>
    </source>
</evidence>
<feature type="compositionally biased region" description="Low complexity" evidence="9">
    <location>
        <begin position="14"/>
        <end position="28"/>
    </location>
</feature>
<evidence type="ECO:0000256" key="9">
    <source>
        <dbReference type="SAM" id="MobiDB-lite"/>
    </source>
</evidence>